<evidence type="ECO:0000259" key="6">
    <source>
        <dbReference type="PROSITE" id="PS50994"/>
    </source>
</evidence>
<dbReference type="InterPro" id="IPR036397">
    <property type="entry name" value="RNaseH_sf"/>
</dbReference>
<dbReference type="InterPro" id="IPR051917">
    <property type="entry name" value="Transposase-Integrase"/>
</dbReference>
<keyword evidence="3" id="KW-0815">Transposition</keyword>
<organism evidence="7">
    <name type="scientific">hydrothermal vent metagenome</name>
    <dbReference type="NCBI Taxonomy" id="652676"/>
    <lineage>
        <taxon>unclassified sequences</taxon>
        <taxon>metagenomes</taxon>
        <taxon>ecological metagenomes</taxon>
    </lineage>
</organism>
<dbReference type="InterPro" id="IPR001584">
    <property type="entry name" value="Integrase_cat-core"/>
</dbReference>
<evidence type="ECO:0000256" key="3">
    <source>
        <dbReference type="ARBA" id="ARBA00022578"/>
    </source>
</evidence>
<evidence type="ECO:0000256" key="5">
    <source>
        <dbReference type="ARBA" id="ARBA00023172"/>
    </source>
</evidence>
<dbReference type="GO" id="GO:0005829">
    <property type="term" value="C:cytosol"/>
    <property type="evidence" value="ECO:0007669"/>
    <property type="project" value="TreeGrafter"/>
</dbReference>
<evidence type="ECO:0000256" key="1">
    <source>
        <dbReference type="ARBA" id="ARBA00002190"/>
    </source>
</evidence>
<comment type="similarity">
    <text evidence="2">Belongs to the transposase IS30 family.</text>
</comment>
<dbReference type="Pfam" id="PF13936">
    <property type="entry name" value="HTH_38"/>
    <property type="match status" value="1"/>
</dbReference>
<dbReference type="PANTHER" id="PTHR10948">
    <property type="entry name" value="TRANSPOSASE"/>
    <property type="match status" value="1"/>
</dbReference>
<comment type="function">
    <text evidence="1">Required for the transposition of the insertion element.</text>
</comment>
<accession>A0A3B0S4H9</accession>
<evidence type="ECO:0000256" key="4">
    <source>
        <dbReference type="ARBA" id="ARBA00023125"/>
    </source>
</evidence>
<dbReference type="AlphaFoldDB" id="A0A3B0S4H9"/>
<dbReference type="PROSITE" id="PS01043">
    <property type="entry name" value="TRANSPOSASE_IS30"/>
    <property type="match status" value="1"/>
</dbReference>
<dbReference type="InterPro" id="IPR012337">
    <property type="entry name" value="RNaseH-like_sf"/>
</dbReference>
<keyword evidence="4" id="KW-0238">DNA-binding</keyword>
<gene>
    <name evidence="7" type="ORF">MNBD_ACTINO02-683</name>
</gene>
<dbReference type="InterPro" id="IPR053392">
    <property type="entry name" value="Transposase_IS30-like"/>
</dbReference>
<evidence type="ECO:0000256" key="2">
    <source>
        <dbReference type="ARBA" id="ARBA00006363"/>
    </source>
</evidence>
<dbReference type="PROSITE" id="PS50994">
    <property type="entry name" value="INTEGRASE"/>
    <property type="match status" value="1"/>
</dbReference>
<dbReference type="NCBIfam" id="NF033563">
    <property type="entry name" value="transpos_IS30"/>
    <property type="match status" value="1"/>
</dbReference>
<sequence>MSRPKIPYEVARVALLELARGATIDAAAAVAGVSPRSVDRLVCEHGRMTSRATKQRPDALTFEDREEIRVGIIRNETNTQIGERLGRHRGTIWREIDRNGGRDEYRACRAHDRASVTGKRPRDTWVEKRRWLFDIVVGHMKDDKWSPEQVANRLHKEHPDDASWWVSHETIYQAIYVQAKGELRKELVACLRSGRTRRKLQGRQARSSRKIVDMVMISDRPPEVADRAVPGHWEGDLIIGKASKSQVATVVERTTRYGRLIKIDTKAAQHVAERLSNEMERLPVELAKTLTWDQGTELADHVDFTITTGIDVFFCDPHAPWQRGTNENFNGLVRQFLPKGTDLSGYTQDDLDEISRLLNNRPRKTLNWDTPAEQYNQLVAATT</sequence>
<proteinExistence type="inferred from homology"/>
<feature type="domain" description="Integrase catalytic" evidence="6">
    <location>
        <begin position="226"/>
        <end position="379"/>
    </location>
</feature>
<dbReference type="GO" id="GO:0003677">
    <property type="term" value="F:DNA binding"/>
    <property type="evidence" value="ECO:0007669"/>
    <property type="project" value="UniProtKB-KW"/>
</dbReference>
<dbReference type="GO" id="GO:0006313">
    <property type="term" value="P:DNA transposition"/>
    <property type="evidence" value="ECO:0007669"/>
    <property type="project" value="InterPro"/>
</dbReference>
<name>A0A3B0S4H9_9ZZZZ</name>
<dbReference type="GO" id="GO:0004803">
    <property type="term" value="F:transposase activity"/>
    <property type="evidence" value="ECO:0007669"/>
    <property type="project" value="InterPro"/>
</dbReference>
<keyword evidence="5" id="KW-0233">DNA recombination</keyword>
<dbReference type="InterPro" id="IPR001598">
    <property type="entry name" value="Transposase_IS30_CS"/>
</dbReference>
<dbReference type="GO" id="GO:0015074">
    <property type="term" value="P:DNA integration"/>
    <property type="evidence" value="ECO:0007669"/>
    <property type="project" value="InterPro"/>
</dbReference>
<dbReference type="InterPro" id="IPR025246">
    <property type="entry name" value="IS30-like_HTH"/>
</dbReference>
<protein>
    <submittedName>
        <fullName evidence="7">Mobile element protein</fullName>
    </submittedName>
</protein>
<dbReference type="Pfam" id="PF00665">
    <property type="entry name" value="rve"/>
    <property type="match status" value="1"/>
</dbReference>
<dbReference type="EMBL" id="UOEK01000206">
    <property type="protein sequence ID" value="VAW01255.1"/>
    <property type="molecule type" value="Genomic_DNA"/>
</dbReference>
<dbReference type="PANTHER" id="PTHR10948:SF23">
    <property type="entry name" value="TRANSPOSASE INSI FOR INSERTION SEQUENCE ELEMENT IS30A-RELATED"/>
    <property type="match status" value="1"/>
</dbReference>
<dbReference type="Gene3D" id="3.30.420.10">
    <property type="entry name" value="Ribonuclease H-like superfamily/Ribonuclease H"/>
    <property type="match status" value="1"/>
</dbReference>
<evidence type="ECO:0000313" key="7">
    <source>
        <dbReference type="EMBL" id="VAW01255.1"/>
    </source>
</evidence>
<dbReference type="SUPFAM" id="SSF53098">
    <property type="entry name" value="Ribonuclease H-like"/>
    <property type="match status" value="1"/>
</dbReference>
<reference evidence="7" key="1">
    <citation type="submission" date="2018-06" db="EMBL/GenBank/DDBJ databases">
        <authorList>
            <person name="Zhirakovskaya E."/>
        </authorList>
    </citation>
    <scope>NUCLEOTIDE SEQUENCE</scope>
</reference>